<dbReference type="Proteomes" id="UP000680866">
    <property type="component" value="Chromosome"/>
</dbReference>
<dbReference type="KEGG" id="pry:Prubr_32740"/>
<proteinExistence type="predicted"/>
<name>A0A810N3G2_9ACTN</name>
<gene>
    <name evidence="1" type="ORF">Prubr_32740</name>
</gene>
<sequence>MLEHGGWVIAVQGARVDSHPSGMVRDMLGARRVYILQKGRHVAREHLVDIFAEAEVSQIGTVDEQVEFYRLWRNSRAATPSPD</sequence>
<dbReference type="EMBL" id="AP023359">
    <property type="protein sequence ID" value="BCJ66253.1"/>
    <property type="molecule type" value="Genomic_DNA"/>
</dbReference>
<keyword evidence="2" id="KW-1185">Reference proteome</keyword>
<protein>
    <submittedName>
        <fullName evidence="1">Uncharacterized protein</fullName>
    </submittedName>
</protein>
<organism evidence="1 2">
    <name type="scientific">Polymorphospora rubra</name>
    <dbReference type="NCBI Taxonomy" id="338584"/>
    <lineage>
        <taxon>Bacteria</taxon>
        <taxon>Bacillati</taxon>
        <taxon>Actinomycetota</taxon>
        <taxon>Actinomycetes</taxon>
        <taxon>Micromonosporales</taxon>
        <taxon>Micromonosporaceae</taxon>
        <taxon>Polymorphospora</taxon>
    </lineage>
</organism>
<accession>A0A810N3G2</accession>
<dbReference type="AlphaFoldDB" id="A0A810N3G2"/>
<evidence type="ECO:0000313" key="1">
    <source>
        <dbReference type="EMBL" id="BCJ66253.1"/>
    </source>
</evidence>
<evidence type="ECO:0000313" key="2">
    <source>
        <dbReference type="Proteomes" id="UP000680866"/>
    </source>
</evidence>
<reference evidence="1" key="1">
    <citation type="submission" date="2020-08" db="EMBL/GenBank/DDBJ databases">
        <title>Whole genome shotgun sequence of Polymorphospora rubra NBRC 101157.</title>
        <authorList>
            <person name="Komaki H."/>
            <person name="Tamura T."/>
        </authorList>
    </citation>
    <scope>NUCLEOTIDE SEQUENCE</scope>
    <source>
        <strain evidence="1">NBRC 101157</strain>
    </source>
</reference>